<dbReference type="AlphaFoldDB" id="A0A6I4TL58"/>
<keyword evidence="1" id="KW-0812">Transmembrane</keyword>
<dbReference type="EMBL" id="WTYI01000001">
    <property type="protein sequence ID" value="MXO96715.1"/>
    <property type="molecule type" value="Genomic_DNA"/>
</dbReference>
<organism evidence="2 3">
    <name type="scientific">Qipengyuania aquimaris</name>
    <dbReference type="NCBI Taxonomy" id="255984"/>
    <lineage>
        <taxon>Bacteria</taxon>
        <taxon>Pseudomonadati</taxon>
        <taxon>Pseudomonadota</taxon>
        <taxon>Alphaproteobacteria</taxon>
        <taxon>Sphingomonadales</taxon>
        <taxon>Erythrobacteraceae</taxon>
        <taxon>Qipengyuania</taxon>
    </lineage>
</organism>
<name>A0A6I4TL58_9SPHN</name>
<dbReference type="Proteomes" id="UP000432727">
    <property type="component" value="Unassembled WGS sequence"/>
</dbReference>
<comment type="caution">
    <text evidence="2">The sequence shown here is derived from an EMBL/GenBank/DDBJ whole genome shotgun (WGS) entry which is preliminary data.</text>
</comment>
<proteinExistence type="predicted"/>
<protein>
    <submittedName>
        <fullName evidence="2">Uncharacterized protein</fullName>
    </submittedName>
</protein>
<gene>
    <name evidence="2" type="ORF">GRI34_09845</name>
</gene>
<dbReference type="OrthoDB" id="9940537at2"/>
<feature type="transmembrane region" description="Helical" evidence="1">
    <location>
        <begin position="72"/>
        <end position="93"/>
    </location>
</feature>
<keyword evidence="3" id="KW-1185">Reference proteome</keyword>
<keyword evidence="1" id="KW-0472">Membrane</keyword>
<feature type="transmembrane region" description="Helical" evidence="1">
    <location>
        <begin position="12"/>
        <end position="32"/>
    </location>
</feature>
<reference evidence="2 3" key="1">
    <citation type="submission" date="2019-12" db="EMBL/GenBank/DDBJ databases">
        <title>Genomic-based taxomic classification of the family Erythrobacteraceae.</title>
        <authorList>
            <person name="Xu L."/>
        </authorList>
    </citation>
    <scope>NUCLEOTIDE SEQUENCE [LARGE SCALE GENOMIC DNA]</scope>
    <source>
        <strain evidence="2 3">JCM 12189</strain>
    </source>
</reference>
<evidence type="ECO:0000313" key="3">
    <source>
        <dbReference type="Proteomes" id="UP000432727"/>
    </source>
</evidence>
<evidence type="ECO:0000256" key="1">
    <source>
        <dbReference type="SAM" id="Phobius"/>
    </source>
</evidence>
<dbReference type="RefSeq" id="WP_160595772.1">
    <property type="nucleotide sequence ID" value="NZ_WTYI01000001.1"/>
</dbReference>
<accession>A0A6I4TL58</accession>
<evidence type="ECO:0000313" key="2">
    <source>
        <dbReference type="EMBL" id="MXO96715.1"/>
    </source>
</evidence>
<keyword evidence="1" id="KW-1133">Transmembrane helix</keyword>
<sequence length="102" mass="11317">MDGKDEARRGTIVVTWRALLLGLILLALWLWLIPVLQASAGIDAQCLGGSYQRTARLAELVTCSLKAGTRGWLFLGFLASFPAITLVWLRALFKEMLARKRS</sequence>